<sequence length="368" mass="41994">MLPYLPPEILDLITDHLRDETTTLEACCLVSKSWVPRTRRHLFARVVFDSFQETTSLEWWMTTFPDPSDSPAHYTRTLEFYTLTVVTAATTHGNAWVRSFNSIVALEVNTEPWGGFDVSLVRLHGLSPTLKCLCFDHPSFNLIQVIRLACSFPLLEDFLFNTPSDLAIDLGDPSTPPTSPKLTGSLVLKGQSAFITRRLLDLPGGLHFTKIMMDFREPMESVVNLVSRCSHTLESLTLDCHFPLCPVVSRSPPLDFSNAEKLEYVEFNWGLTNVWWITASLQTVKSKYLRQITIKVWPFVRFYHPQTDMLQPEWGDLDRLLTELWISRSVLPKVKYNNVGSGLDLEEIAPILLPELTRRGLLGELERK</sequence>
<dbReference type="EMBL" id="WIUZ02000003">
    <property type="protein sequence ID" value="KAF9789195.1"/>
    <property type="molecule type" value="Genomic_DNA"/>
</dbReference>
<comment type="caution">
    <text evidence="1">The sequence shown here is derived from an EMBL/GenBank/DDBJ whole genome shotgun (WGS) entry which is preliminary data.</text>
</comment>
<reference evidence="1" key="1">
    <citation type="journal article" date="2020" name="Nat. Commun.">
        <title>Large-scale genome sequencing of mycorrhizal fungi provides insights into the early evolution of symbiotic traits.</title>
        <authorList>
            <person name="Miyauchi S."/>
            <person name="Kiss E."/>
            <person name="Kuo A."/>
            <person name="Drula E."/>
            <person name="Kohler A."/>
            <person name="Sanchez-Garcia M."/>
            <person name="Morin E."/>
            <person name="Andreopoulos B."/>
            <person name="Barry K.W."/>
            <person name="Bonito G."/>
            <person name="Buee M."/>
            <person name="Carver A."/>
            <person name="Chen C."/>
            <person name="Cichocki N."/>
            <person name="Clum A."/>
            <person name="Culley D."/>
            <person name="Crous P.W."/>
            <person name="Fauchery L."/>
            <person name="Girlanda M."/>
            <person name="Hayes R.D."/>
            <person name="Keri Z."/>
            <person name="LaButti K."/>
            <person name="Lipzen A."/>
            <person name="Lombard V."/>
            <person name="Magnuson J."/>
            <person name="Maillard F."/>
            <person name="Murat C."/>
            <person name="Nolan M."/>
            <person name="Ohm R.A."/>
            <person name="Pangilinan J."/>
            <person name="Pereira M.F."/>
            <person name="Perotto S."/>
            <person name="Peter M."/>
            <person name="Pfister S."/>
            <person name="Riley R."/>
            <person name="Sitrit Y."/>
            <person name="Stielow J.B."/>
            <person name="Szollosi G."/>
            <person name="Zifcakova L."/>
            <person name="Stursova M."/>
            <person name="Spatafora J.W."/>
            <person name="Tedersoo L."/>
            <person name="Vaario L.M."/>
            <person name="Yamada A."/>
            <person name="Yan M."/>
            <person name="Wang P."/>
            <person name="Xu J."/>
            <person name="Bruns T."/>
            <person name="Baldrian P."/>
            <person name="Vilgalys R."/>
            <person name="Dunand C."/>
            <person name="Henrissat B."/>
            <person name="Grigoriev I.V."/>
            <person name="Hibbett D."/>
            <person name="Nagy L.G."/>
            <person name="Martin F.M."/>
        </authorList>
    </citation>
    <scope>NUCLEOTIDE SEQUENCE</scope>
    <source>
        <strain evidence="1">UH-Tt-Lm1</strain>
    </source>
</reference>
<keyword evidence="2" id="KW-1185">Reference proteome</keyword>
<name>A0A9P6L9X9_9AGAM</name>
<dbReference type="Proteomes" id="UP000736335">
    <property type="component" value="Unassembled WGS sequence"/>
</dbReference>
<evidence type="ECO:0008006" key="3">
    <source>
        <dbReference type="Google" id="ProtNLM"/>
    </source>
</evidence>
<dbReference type="OrthoDB" id="2736594at2759"/>
<evidence type="ECO:0000313" key="1">
    <source>
        <dbReference type="EMBL" id="KAF9789195.1"/>
    </source>
</evidence>
<gene>
    <name evidence="1" type="ORF">BJ322DRAFT_526745</name>
</gene>
<accession>A0A9P6L9X9</accession>
<reference evidence="1" key="2">
    <citation type="submission" date="2020-11" db="EMBL/GenBank/DDBJ databases">
        <authorList>
            <consortium name="DOE Joint Genome Institute"/>
            <person name="Kuo A."/>
            <person name="Miyauchi S."/>
            <person name="Kiss E."/>
            <person name="Drula E."/>
            <person name="Kohler A."/>
            <person name="Sanchez-Garcia M."/>
            <person name="Andreopoulos B."/>
            <person name="Barry K.W."/>
            <person name="Bonito G."/>
            <person name="Buee M."/>
            <person name="Carver A."/>
            <person name="Chen C."/>
            <person name="Cichocki N."/>
            <person name="Clum A."/>
            <person name="Culley D."/>
            <person name="Crous P.W."/>
            <person name="Fauchery L."/>
            <person name="Girlanda M."/>
            <person name="Hayes R."/>
            <person name="Keri Z."/>
            <person name="Labutti K."/>
            <person name="Lipzen A."/>
            <person name="Lombard V."/>
            <person name="Magnuson J."/>
            <person name="Maillard F."/>
            <person name="Morin E."/>
            <person name="Murat C."/>
            <person name="Nolan M."/>
            <person name="Ohm R."/>
            <person name="Pangilinan J."/>
            <person name="Pereira M."/>
            <person name="Perotto S."/>
            <person name="Peter M."/>
            <person name="Riley R."/>
            <person name="Sitrit Y."/>
            <person name="Stielow B."/>
            <person name="Szollosi G."/>
            <person name="Zifcakova L."/>
            <person name="Stursova M."/>
            <person name="Spatafora J.W."/>
            <person name="Tedersoo L."/>
            <person name="Vaario L.-M."/>
            <person name="Yamada A."/>
            <person name="Yan M."/>
            <person name="Wang P."/>
            <person name="Xu J."/>
            <person name="Bruns T."/>
            <person name="Baldrian P."/>
            <person name="Vilgalys R."/>
            <person name="Henrissat B."/>
            <person name="Grigoriev I.V."/>
            <person name="Hibbett D."/>
            <person name="Nagy L.G."/>
            <person name="Martin F.M."/>
        </authorList>
    </citation>
    <scope>NUCLEOTIDE SEQUENCE</scope>
    <source>
        <strain evidence="1">UH-Tt-Lm1</strain>
    </source>
</reference>
<organism evidence="1 2">
    <name type="scientific">Thelephora terrestris</name>
    <dbReference type="NCBI Taxonomy" id="56493"/>
    <lineage>
        <taxon>Eukaryota</taxon>
        <taxon>Fungi</taxon>
        <taxon>Dikarya</taxon>
        <taxon>Basidiomycota</taxon>
        <taxon>Agaricomycotina</taxon>
        <taxon>Agaricomycetes</taxon>
        <taxon>Thelephorales</taxon>
        <taxon>Thelephoraceae</taxon>
        <taxon>Thelephora</taxon>
    </lineage>
</organism>
<proteinExistence type="predicted"/>
<dbReference type="AlphaFoldDB" id="A0A9P6L9X9"/>
<evidence type="ECO:0000313" key="2">
    <source>
        <dbReference type="Proteomes" id="UP000736335"/>
    </source>
</evidence>
<protein>
    <recommendedName>
        <fullName evidence="3">F-box domain-containing protein</fullName>
    </recommendedName>
</protein>